<dbReference type="AlphaFoldDB" id="A0A0F9QS41"/>
<protein>
    <recommendedName>
        <fullName evidence="1">C2H2-type domain-containing protein</fullName>
    </recommendedName>
</protein>
<organism evidence="2">
    <name type="scientific">marine sediment metagenome</name>
    <dbReference type="NCBI Taxonomy" id="412755"/>
    <lineage>
        <taxon>unclassified sequences</taxon>
        <taxon>metagenomes</taxon>
        <taxon>ecological metagenomes</taxon>
    </lineage>
</organism>
<proteinExistence type="predicted"/>
<evidence type="ECO:0000259" key="1">
    <source>
        <dbReference type="PROSITE" id="PS50157"/>
    </source>
</evidence>
<gene>
    <name evidence="2" type="ORF">LCGC14_1060450</name>
</gene>
<evidence type="ECO:0000313" key="2">
    <source>
        <dbReference type="EMBL" id="KKN08068.1"/>
    </source>
</evidence>
<feature type="domain" description="C2H2-type" evidence="1">
    <location>
        <begin position="2"/>
        <end position="30"/>
    </location>
</feature>
<sequence>MIKCQKCQKWFSSKKGAAIHRAKMHKNQNIQNVQVNVNNSQIMEEILNRIRKLELDNVYLKCRTKNMTGNNHTTEIIERIKMDEARPERDVNQSCMAETIKEMKSIFTGENFNYRDILTHVSETIEIPIEIPMMVM</sequence>
<dbReference type="PROSITE" id="PS00028">
    <property type="entry name" value="ZINC_FINGER_C2H2_1"/>
    <property type="match status" value="1"/>
</dbReference>
<name>A0A0F9QS41_9ZZZZ</name>
<dbReference type="InterPro" id="IPR013087">
    <property type="entry name" value="Znf_C2H2_type"/>
</dbReference>
<comment type="caution">
    <text evidence="2">The sequence shown here is derived from an EMBL/GenBank/DDBJ whole genome shotgun (WGS) entry which is preliminary data.</text>
</comment>
<dbReference type="EMBL" id="LAZR01004498">
    <property type="protein sequence ID" value="KKN08068.1"/>
    <property type="molecule type" value="Genomic_DNA"/>
</dbReference>
<dbReference type="PROSITE" id="PS50157">
    <property type="entry name" value="ZINC_FINGER_C2H2_2"/>
    <property type="match status" value="1"/>
</dbReference>
<accession>A0A0F9QS41</accession>
<reference evidence="2" key="1">
    <citation type="journal article" date="2015" name="Nature">
        <title>Complex archaea that bridge the gap between prokaryotes and eukaryotes.</title>
        <authorList>
            <person name="Spang A."/>
            <person name="Saw J.H."/>
            <person name="Jorgensen S.L."/>
            <person name="Zaremba-Niedzwiedzka K."/>
            <person name="Martijn J."/>
            <person name="Lind A.E."/>
            <person name="van Eijk R."/>
            <person name="Schleper C."/>
            <person name="Guy L."/>
            <person name="Ettema T.J."/>
        </authorList>
    </citation>
    <scope>NUCLEOTIDE SEQUENCE</scope>
</reference>